<dbReference type="EMBL" id="NSIT01000325">
    <property type="protein sequence ID" value="PJE77921.1"/>
    <property type="molecule type" value="Genomic_DNA"/>
</dbReference>
<accession>A0A2H9T3Z4</accession>
<sequence length="142" mass="15740">MACCCVRFFREPILLFAVANACCCFPCSFLACFSSFSAFRMACFKWLSSSSGFLSPYNRVRCSFSRRSVAFDCSNVSCFLFNAWNCVLIVASSLVISVWILAVCLLIFSFFLHCFCHSFSLDRSESSNAPVSGLGISVIPRG</sequence>
<reference evidence="2" key="1">
    <citation type="journal article" date="2017" name="Appl. Environ. Microbiol.">
        <title>Molecular characterization of an Endozoicomonas-like organism causing infection in king scallop Pecten maximus L.</title>
        <authorList>
            <person name="Cano I."/>
            <person name="van Aerle R."/>
            <person name="Ross S."/>
            <person name="Verner-Jeffreys D.W."/>
            <person name="Paley R.K."/>
            <person name="Rimmer G."/>
            <person name="Ryder D."/>
            <person name="Hooper P."/>
            <person name="Stone D."/>
            <person name="Feist S.W."/>
        </authorList>
    </citation>
    <scope>NUCLEOTIDE SEQUENCE</scope>
</reference>
<name>A0A2H9T3Z4_9ZZZZ</name>
<evidence type="ECO:0000313" key="2">
    <source>
        <dbReference type="EMBL" id="PJE77921.1"/>
    </source>
</evidence>
<gene>
    <name evidence="2" type="ORF">CI610_03151</name>
</gene>
<dbReference type="AlphaFoldDB" id="A0A2H9T3Z4"/>
<keyword evidence="1" id="KW-0472">Membrane</keyword>
<organism evidence="2">
    <name type="scientific">invertebrate metagenome</name>
    <dbReference type="NCBI Taxonomy" id="1711999"/>
    <lineage>
        <taxon>unclassified sequences</taxon>
        <taxon>metagenomes</taxon>
        <taxon>organismal metagenomes</taxon>
    </lineage>
</organism>
<evidence type="ECO:0000256" key="1">
    <source>
        <dbReference type="SAM" id="Phobius"/>
    </source>
</evidence>
<feature type="transmembrane region" description="Helical" evidence="1">
    <location>
        <begin position="96"/>
        <end position="116"/>
    </location>
</feature>
<dbReference type="PROSITE" id="PS51257">
    <property type="entry name" value="PROKAR_LIPOPROTEIN"/>
    <property type="match status" value="1"/>
</dbReference>
<feature type="transmembrane region" description="Helical" evidence="1">
    <location>
        <begin position="16"/>
        <end position="39"/>
    </location>
</feature>
<comment type="caution">
    <text evidence="2">The sequence shown here is derived from an EMBL/GenBank/DDBJ whole genome shotgun (WGS) entry which is preliminary data.</text>
</comment>
<protein>
    <submittedName>
        <fullName evidence="2">Uncharacterized protein</fullName>
    </submittedName>
</protein>
<proteinExistence type="predicted"/>
<keyword evidence="1" id="KW-0812">Transmembrane</keyword>
<keyword evidence="1" id="KW-1133">Transmembrane helix</keyword>